<dbReference type="Pfam" id="PF03466">
    <property type="entry name" value="LysR_substrate"/>
    <property type="match status" value="1"/>
</dbReference>
<evidence type="ECO:0000256" key="1">
    <source>
        <dbReference type="ARBA" id="ARBA00009437"/>
    </source>
</evidence>
<proteinExistence type="inferred from homology"/>
<keyword evidence="4" id="KW-0804">Transcription</keyword>
<feature type="domain" description="HTH lysR-type" evidence="5">
    <location>
        <begin position="5"/>
        <end position="62"/>
    </location>
</feature>
<keyword evidence="2" id="KW-0805">Transcription regulation</keyword>
<name>A0A3N0VLE5_9GAMM</name>
<keyword evidence="7" id="KW-1185">Reference proteome</keyword>
<dbReference type="RefSeq" id="WP_123210389.1">
    <property type="nucleotide sequence ID" value="NZ_RJVO01000001.1"/>
</dbReference>
<dbReference type="SUPFAM" id="SSF46785">
    <property type="entry name" value="Winged helix' DNA-binding domain"/>
    <property type="match status" value="1"/>
</dbReference>
<dbReference type="AlphaFoldDB" id="A0A3N0VLE5"/>
<comment type="similarity">
    <text evidence="1">Belongs to the LysR transcriptional regulatory family.</text>
</comment>
<evidence type="ECO:0000256" key="2">
    <source>
        <dbReference type="ARBA" id="ARBA00023015"/>
    </source>
</evidence>
<protein>
    <submittedName>
        <fullName evidence="6">LysR family transcriptional regulator</fullName>
    </submittedName>
</protein>
<dbReference type="SUPFAM" id="SSF53850">
    <property type="entry name" value="Periplasmic binding protein-like II"/>
    <property type="match status" value="1"/>
</dbReference>
<dbReference type="PANTHER" id="PTHR30126">
    <property type="entry name" value="HTH-TYPE TRANSCRIPTIONAL REGULATOR"/>
    <property type="match status" value="1"/>
</dbReference>
<dbReference type="GO" id="GO:0000976">
    <property type="term" value="F:transcription cis-regulatory region binding"/>
    <property type="evidence" value="ECO:0007669"/>
    <property type="project" value="TreeGrafter"/>
</dbReference>
<organism evidence="6 7">
    <name type="scientific">Stagnimonas aquatica</name>
    <dbReference type="NCBI Taxonomy" id="2689987"/>
    <lineage>
        <taxon>Bacteria</taxon>
        <taxon>Pseudomonadati</taxon>
        <taxon>Pseudomonadota</taxon>
        <taxon>Gammaproteobacteria</taxon>
        <taxon>Nevskiales</taxon>
        <taxon>Nevskiaceae</taxon>
        <taxon>Stagnimonas</taxon>
    </lineage>
</organism>
<evidence type="ECO:0000256" key="4">
    <source>
        <dbReference type="ARBA" id="ARBA00023163"/>
    </source>
</evidence>
<evidence type="ECO:0000313" key="7">
    <source>
        <dbReference type="Proteomes" id="UP000282106"/>
    </source>
</evidence>
<comment type="caution">
    <text evidence="6">The sequence shown here is derived from an EMBL/GenBank/DDBJ whole genome shotgun (WGS) entry which is preliminary data.</text>
</comment>
<evidence type="ECO:0000259" key="5">
    <source>
        <dbReference type="PROSITE" id="PS50931"/>
    </source>
</evidence>
<gene>
    <name evidence="6" type="ORF">ED208_03170</name>
</gene>
<dbReference type="PROSITE" id="PS50931">
    <property type="entry name" value="HTH_LYSR"/>
    <property type="match status" value="1"/>
</dbReference>
<keyword evidence="3" id="KW-0238">DNA-binding</keyword>
<reference evidence="6 7" key="1">
    <citation type="submission" date="2018-10" db="EMBL/GenBank/DDBJ databases">
        <authorList>
            <person name="Chen W.-M."/>
        </authorList>
    </citation>
    <scope>NUCLEOTIDE SEQUENCE [LARGE SCALE GENOMIC DNA]</scope>
    <source>
        <strain evidence="6 7">THS-13</strain>
    </source>
</reference>
<evidence type="ECO:0000313" key="6">
    <source>
        <dbReference type="EMBL" id="ROH93534.1"/>
    </source>
</evidence>
<dbReference type="Pfam" id="PF00126">
    <property type="entry name" value="HTH_1"/>
    <property type="match status" value="1"/>
</dbReference>
<dbReference type="InterPro" id="IPR036390">
    <property type="entry name" value="WH_DNA-bd_sf"/>
</dbReference>
<dbReference type="InterPro" id="IPR036388">
    <property type="entry name" value="WH-like_DNA-bd_sf"/>
</dbReference>
<dbReference type="InterPro" id="IPR005119">
    <property type="entry name" value="LysR_subst-bd"/>
</dbReference>
<dbReference type="InterPro" id="IPR000847">
    <property type="entry name" value="LysR_HTH_N"/>
</dbReference>
<sequence length="304" mass="33717">MNPRISLEQWRALMAVVDAGGYAQAAEQLHKSQSAVTYAVQKLESLLSVKAFEVQGRKAVLTPTGQLLYRRARALLAEASRLEQAASALAAGWEAEIRLAVEVVFPTWLLLRVLDRFGQDSPHTRIELSESVLGGTSEALLQGRVDLAIAPVVPPGFFGEPLMQMYILPMAHPDHPLHHLGRPLKPDDLRQHRHIVVRDSGSRRDESTLTIDAQQRWTVSNMPTSIHALCQGYGFAWMPLDKIRNELRDGLLKPLPLEGQERRGTLYLIFADHDYAGRGTLRLAELLREMTAAECAARVSAPSG</sequence>
<accession>A0A3N0VLE5</accession>
<dbReference type="InParanoid" id="A0A3N0VLE5"/>
<evidence type="ECO:0000256" key="3">
    <source>
        <dbReference type="ARBA" id="ARBA00023125"/>
    </source>
</evidence>
<dbReference type="Proteomes" id="UP000282106">
    <property type="component" value="Unassembled WGS sequence"/>
</dbReference>
<dbReference type="PANTHER" id="PTHR30126:SF88">
    <property type="entry name" value="TRANSCRIPTIONAL REGULATOR-RELATED"/>
    <property type="match status" value="1"/>
</dbReference>
<dbReference type="Gene3D" id="3.40.190.290">
    <property type="match status" value="1"/>
</dbReference>
<dbReference type="EMBL" id="RJVO01000001">
    <property type="protein sequence ID" value="ROH93534.1"/>
    <property type="molecule type" value="Genomic_DNA"/>
</dbReference>
<dbReference type="Gene3D" id="1.10.10.10">
    <property type="entry name" value="Winged helix-like DNA-binding domain superfamily/Winged helix DNA-binding domain"/>
    <property type="match status" value="1"/>
</dbReference>
<dbReference type="GO" id="GO:0003700">
    <property type="term" value="F:DNA-binding transcription factor activity"/>
    <property type="evidence" value="ECO:0007669"/>
    <property type="project" value="InterPro"/>
</dbReference>